<name>A0AA86JC80_9CLOT</name>
<evidence type="ECO:0008006" key="5">
    <source>
        <dbReference type="Google" id="ProtNLM"/>
    </source>
</evidence>
<evidence type="ECO:0000256" key="1">
    <source>
        <dbReference type="SAM" id="SignalP"/>
    </source>
</evidence>
<dbReference type="AlphaFoldDB" id="A0AA86JC80"/>
<evidence type="ECO:0000313" key="3">
    <source>
        <dbReference type="EMBL" id="CAI3540292.1"/>
    </source>
</evidence>
<feature type="chain" id="PRO_5044470452" description="DUF4878 domain-containing protein" evidence="1">
    <location>
        <begin position="26"/>
        <end position="152"/>
    </location>
</feature>
<feature type="signal peptide" evidence="1">
    <location>
        <begin position="1"/>
        <end position="25"/>
    </location>
</feature>
<dbReference type="EMBL" id="CAMTCP010000021">
    <property type="protein sequence ID" value="CAI3540292.1"/>
    <property type="molecule type" value="Genomic_DNA"/>
</dbReference>
<protein>
    <recommendedName>
        <fullName evidence="5">DUF4878 domain-containing protein</fullName>
    </recommendedName>
</protein>
<sequence>MKKNFLKISIILCCVILFQLTTTFAVKNEDVNLTPEEVVTNYFEAVKDKDYDRAIDILKEENLSQKEQKQQLEEIMSDESTAVTSVDNVVITKEYNDYIQLNIRNSYEDGTQEDGPILLKREDDGNYTLKRVVVDPDSNEMDQEYLNTTIKS</sequence>
<keyword evidence="1" id="KW-0732">Signal</keyword>
<accession>A0AA86JC80</accession>
<reference evidence="3" key="2">
    <citation type="submission" date="2022-10" db="EMBL/GenBank/DDBJ databases">
        <authorList>
            <person name="Aires J."/>
            <person name="Mesa V."/>
        </authorList>
    </citation>
    <scope>NUCLEOTIDE SEQUENCE</scope>
    <source>
        <strain evidence="3">Clostridium neonatale JD116</strain>
    </source>
</reference>
<gene>
    <name evidence="3" type="ORF">CNEO2_1190005</name>
    <name evidence="2" type="ORF">CNEO_10059</name>
</gene>
<dbReference type="EMBL" id="CAKJVE010000001">
    <property type="protein sequence ID" value="CAG9701525.1"/>
    <property type="molecule type" value="Genomic_DNA"/>
</dbReference>
<proteinExistence type="predicted"/>
<reference evidence="2" key="1">
    <citation type="submission" date="2021-10" db="EMBL/GenBank/DDBJ databases">
        <authorList>
            <person name="Mesa V."/>
        </authorList>
    </citation>
    <scope>NUCLEOTIDE SEQUENCE</scope>
    <source>
        <strain evidence="2">CC3_PB</strain>
    </source>
</reference>
<organism evidence="2 4">
    <name type="scientific">Clostridium neonatale</name>
    <dbReference type="NCBI Taxonomy" id="137838"/>
    <lineage>
        <taxon>Bacteria</taxon>
        <taxon>Bacillati</taxon>
        <taxon>Bacillota</taxon>
        <taxon>Clostridia</taxon>
        <taxon>Eubacteriales</taxon>
        <taxon>Clostridiaceae</taxon>
        <taxon>Clostridium</taxon>
    </lineage>
</organism>
<dbReference type="Proteomes" id="UP001189143">
    <property type="component" value="Unassembled WGS sequence"/>
</dbReference>
<evidence type="ECO:0000313" key="2">
    <source>
        <dbReference type="EMBL" id="CAG9701525.1"/>
    </source>
</evidence>
<comment type="caution">
    <text evidence="2">The sequence shown here is derived from an EMBL/GenBank/DDBJ whole genome shotgun (WGS) entry which is preliminary data.</text>
</comment>
<dbReference type="RefSeq" id="WP_210888158.1">
    <property type="nucleotide sequence ID" value="NZ_CAKJVE010000001.1"/>
</dbReference>
<evidence type="ECO:0000313" key="4">
    <source>
        <dbReference type="Proteomes" id="UP000789738"/>
    </source>
</evidence>
<dbReference type="Gene3D" id="3.10.450.50">
    <property type="match status" value="1"/>
</dbReference>
<dbReference type="Proteomes" id="UP000789738">
    <property type="component" value="Unassembled WGS sequence"/>
</dbReference>